<evidence type="ECO:0000256" key="2">
    <source>
        <dbReference type="SAM" id="SignalP"/>
    </source>
</evidence>
<feature type="chain" id="PRO_5046289998" evidence="2">
    <location>
        <begin position="20"/>
        <end position="686"/>
    </location>
</feature>
<dbReference type="CDD" id="cd00198">
    <property type="entry name" value="vWFA"/>
    <property type="match status" value="1"/>
</dbReference>
<reference evidence="4 5" key="1">
    <citation type="submission" date="2022-12" db="EMBL/GenBank/DDBJ databases">
        <title>Genome Sequence of Deinococcus aquaticus Type Strain PB314.</title>
        <authorList>
            <person name="Albert C."/>
            <person name="Hill J."/>
            <person name="Boren L."/>
            <person name="Scholz-Ng S."/>
            <person name="Fatema N."/>
            <person name="Grosso R."/>
            <person name="Soboslay E."/>
            <person name="Tuohy J."/>
        </authorList>
    </citation>
    <scope>NUCLEOTIDE SEQUENCE [LARGE SCALE GENOMIC DNA]</scope>
    <source>
        <strain evidence="4 5">PB-314</strain>
    </source>
</reference>
<evidence type="ECO:0000313" key="5">
    <source>
        <dbReference type="Proteomes" id="UP001217044"/>
    </source>
</evidence>
<feature type="region of interest" description="Disordered" evidence="1">
    <location>
        <begin position="404"/>
        <end position="449"/>
    </location>
</feature>
<feature type="region of interest" description="Disordered" evidence="1">
    <location>
        <begin position="474"/>
        <end position="495"/>
    </location>
</feature>
<dbReference type="InterPro" id="IPR036465">
    <property type="entry name" value="vWFA_dom_sf"/>
</dbReference>
<feature type="region of interest" description="Disordered" evidence="1">
    <location>
        <begin position="24"/>
        <end position="47"/>
    </location>
</feature>
<dbReference type="InterPro" id="IPR002035">
    <property type="entry name" value="VWF_A"/>
</dbReference>
<name>A0ABY7V0Z9_9DEIO</name>
<feature type="compositionally biased region" description="Pro residues" evidence="1">
    <location>
        <begin position="423"/>
        <end position="440"/>
    </location>
</feature>
<feature type="domain" description="VWFA" evidence="3">
    <location>
        <begin position="54"/>
        <end position="208"/>
    </location>
</feature>
<evidence type="ECO:0000313" key="4">
    <source>
        <dbReference type="EMBL" id="WDA58833.1"/>
    </source>
</evidence>
<dbReference type="EMBL" id="CP115165">
    <property type="protein sequence ID" value="WDA58833.1"/>
    <property type="molecule type" value="Genomic_DNA"/>
</dbReference>
<accession>A0ABY7V0Z9</accession>
<evidence type="ECO:0000259" key="3">
    <source>
        <dbReference type="PROSITE" id="PS50234"/>
    </source>
</evidence>
<feature type="signal peptide" evidence="2">
    <location>
        <begin position="1"/>
        <end position="19"/>
    </location>
</feature>
<gene>
    <name evidence="4" type="ORF">M8445_01035</name>
</gene>
<dbReference type="SUPFAM" id="SSF53300">
    <property type="entry name" value="vWA-like"/>
    <property type="match status" value="1"/>
</dbReference>
<sequence length="686" mass="70765">MRRAHLLTSLLLLSPAAAAQDTAPSAAAPGATTSTPSSAGTCALPGGTLPTRTRSVFILDTSGSMRGIGDGRADIFRQVRDSIAAYVQAHQPDEADLLTFDAGLRSRAHFEQPARNPAWTAALGALKADGSNTYLYRSLRDALTPLNASPAQSTAAQPAPAGSTLTTVFVLTDGIDNDETRPAVTARAALDAFRARGPLDRLHYVALGTDIPADARAALQASDYASGLTLPVGTPPTLDAPGLEGGLLTITDPAAAPSPFPDTAPLTLTPDASAPRLRLNDPPVTGGQLKLLNLPDQSGAALLCAPPVTGANHVAPRPRQVLLRLNTQAPLLWLNPGADRTLKAGEDVILRYRTPPGLPLEQATLSGAPGLRAQLHTQPGGRKLAVQLTGDGLSASQSVTPVLSIPGLPPQPLAAVTGAPGGRLPPPPAPATPDPRPPTTGPSAPAGPSRSTLVWLTGLALAAALILGWRARPPAPAPRARTPRPADPTPVEGLEYRDDRTISLVGADGEVSSIPTPLGGPFDLGQMARVPHLSGLRAEQHRDGLRILRIPTDLEVSQGARLLQPGDVVRPGTLLGVAVARRARAPHPTLGSLAGLGLPLALHSRGPVLHVRGPYGEHALRVHAPTTDLGVTLRAPALEGLSVSLSGRDLLLLHAPDTLQLRVAGENTVLTPGTPLPPHAVVDFLS</sequence>
<organism evidence="4 5">
    <name type="scientific">Deinococcus aquaticus</name>
    <dbReference type="NCBI Taxonomy" id="328692"/>
    <lineage>
        <taxon>Bacteria</taxon>
        <taxon>Thermotogati</taxon>
        <taxon>Deinococcota</taxon>
        <taxon>Deinococci</taxon>
        <taxon>Deinococcales</taxon>
        <taxon>Deinococcaceae</taxon>
        <taxon>Deinococcus</taxon>
    </lineage>
</organism>
<dbReference type="Gene3D" id="3.40.50.410">
    <property type="entry name" value="von Willebrand factor, type A domain"/>
    <property type="match status" value="1"/>
</dbReference>
<evidence type="ECO:0000256" key="1">
    <source>
        <dbReference type="SAM" id="MobiDB-lite"/>
    </source>
</evidence>
<keyword evidence="2" id="KW-0732">Signal</keyword>
<keyword evidence="5" id="KW-1185">Reference proteome</keyword>
<feature type="compositionally biased region" description="Low complexity" evidence="1">
    <location>
        <begin position="24"/>
        <end position="43"/>
    </location>
</feature>
<protein>
    <submittedName>
        <fullName evidence="4">VWA domain-containing protein</fullName>
    </submittedName>
</protein>
<dbReference type="Proteomes" id="UP001217044">
    <property type="component" value="Chromosome"/>
</dbReference>
<proteinExistence type="predicted"/>
<dbReference type="PROSITE" id="PS50234">
    <property type="entry name" value="VWFA"/>
    <property type="match status" value="1"/>
</dbReference>
<dbReference type="RefSeq" id="WP_273989058.1">
    <property type="nucleotide sequence ID" value="NZ_BAABQT010000001.1"/>
</dbReference>